<keyword evidence="2" id="KW-1185">Reference proteome</keyword>
<dbReference type="RefSeq" id="WP_218591167.1">
    <property type="nucleotide sequence ID" value="NZ_JADQDE010000092.1"/>
</dbReference>
<dbReference type="Proteomes" id="UP000694300">
    <property type="component" value="Unassembled WGS sequence"/>
</dbReference>
<gene>
    <name evidence="1" type="ORF">I4I82_11705</name>
</gene>
<dbReference type="EMBL" id="JADQDF010000001">
    <property type="protein sequence ID" value="MBW0128352.1"/>
    <property type="molecule type" value="Genomic_DNA"/>
</dbReference>
<reference evidence="1 2" key="1">
    <citation type="submission" date="2020-11" db="EMBL/GenBank/DDBJ databases">
        <title>Pseudonocardia abyssalis sp. nov. and Pseudonocardia oceani sp. nov., description and phylogenomic analysis of two novel actinomycetes isolated from the deep Southern Ocean.</title>
        <authorList>
            <person name="Parra J."/>
        </authorList>
    </citation>
    <scope>NUCLEOTIDE SEQUENCE [LARGE SCALE GENOMIC DNA]</scope>
    <source>
        <strain evidence="2">KRD185</strain>
    </source>
</reference>
<protein>
    <submittedName>
        <fullName evidence="1">Uncharacterized protein</fullName>
    </submittedName>
</protein>
<accession>A0ABS6U801</accession>
<sequence length="47" mass="5125">MTPVPTTVLPALVVWFVLLSPAHRFRVLDHLLGIDALPRARPGAPRG</sequence>
<proteinExistence type="predicted"/>
<evidence type="ECO:0000313" key="2">
    <source>
        <dbReference type="Proteomes" id="UP000694300"/>
    </source>
</evidence>
<evidence type="ECO:0000313" key="1">
    <source>
        <dbReference type="EMBL" id="MBW0128352.1"/>
    </source>
</evidence>
<name>A0ABS6U801_9PSEU</name>
<organism evidence="1 2">
    <name type="scientific">Pseudonocardia oceani</name>
    <dbReference type="NCBI Taxonomy" id="2792013"/>
    <lineage>
        <taxon>Bacteria</taxon>
        <taxon>Bacillati</taxon>
        <taxon>Actinomycetota</taxon>
        <taxon>Actinomycetes</taxon>
        <taxon>Pseudonocardiales</taxon>
        <taxon>Pseudonocardiaceae</taxon>
        <taxon>Pseudonocardia</taxon>
    </lineage>
</organism>
<comment type="caution">
    <text evidence="1">The sequence shown here is derived from an EMBL/GenBank/DDBJ whole genome shotgun (WGS) entry which is preliminary data.</text>
</comment>